<comment type="caution">
    <text evidence="1">The sequence shown here is derived from an EMBL/GenBank/DDBJ whole genome shotgun (WGS) entry which is preliminary data.</text>
</comment>
<dbReference type="AlphaFoldDB" id="X1A846"/>
<organism evidence="1">
    <name type="scientific">marine sediment metagenome</name>
    <dbReference type="NCBI Taxonomy" id="412755"/>
    <lineage>
        <taxon>unclassified sequences</taxon>
        <taxon>metagenomes</taxon>
        <taxon>ecological metagenomes</taxon>
    </lineage>
</organism>
<protein>
    <submittedName>
        <fullName evidence="1">Uncharacterized protein</fullName>
    </submittedName>
</protein>
<gene>
    <name evidence="1" type="ORF">S01H4_25637</name>
</gene>
<evidence type="ECO:0000313" key="1">
    <source>
        <dbReference type="EMBL" id="GAG78420.1"/>
    </source>
</evidence>
<accession>X1A846</accession>
<reference evidence="1" key="1">
    <citation type="journal article" date="2014" name="Front. Microbiol.">
        <title>High frequency of phylogenetically diverse reductive dehalogenase-homologous genes in deep subseafloor sedimentary metagenomes.</title>
        <authorList>
            <person name="Kawai M."/>
            <person name="Futagami T."/>
            <person name="Toyoda A."/>
            <person name="Takaki Y."/>
            <person name="Nishi S."/>
            <person name="Hori S."/>
            <person name="Arai W."/>
            <person name="Tsubouchi T."/>
            <person name="Morono Y."/>
            <person name="Uchiyama I."/>
            <person name="Ito T."/>
            <person name="Fujiyama A."/>
            <person name="Inagaki F."/>
            <person name="Takami H."/>
        </authorList>
    </citation>
    <scope>NUCLEOTIDE SEQUENCE</scope>
    <source>
        <strain evidence="1">Expedition CK06-06</strain>
    </source>
</reference>
<dbReference type="EMBL" id="BART01012226">
    <property type="protein sequence ID" value="GAG78420.1"/>
    <property type="molecule type" value="Genomic_DNA"/>
</dbReference>
<sequence>MWDMKSRFFYAFSENKNPSLKQIDSTEEKINENWGRDFSVFKEAVKEWKELFLKAILKFRQAGTVPEKEEAVSTEKISQKAKKASNIFDIMRGG</sequence>
<name>X1A846_9ZZZZ</name>
<proteinExistence type="predicted"/>